<dbReference type="EMBL" id="CM042891">
    <property type="protein sequence ID" value="KAI4304383.1"/>
    <property type="molecule type" value="Genomic_DNA"/>
</dbReference>
<evidence type="ECO:0000313" key="1">
    <source>
        <dbReference type="EMBL" id="KAI4304383.1"/>
    </source>
</evidence>
<accession>A0ACB9L4A6</accession>
<sequence length="129" mass="13865">MQPPPRLRGSAVAGLADEVTRAVEENLMIVIGRRGCCMCHVAYRLLLGLGVNSAMHEIVEAEEGDVVDRLREMTASDDNGEGAGVRPWRSSSRQCSWGGGCSGGLEKVMTCHISGEQEPVLREAGALWL</sequence>
<name>A0ACB9L4A6_9MYRT</name>
<proteinExistence type="predicted"/>
<protein>
    <submittedName>
        <fullName evidence="1">Uncharacterized protein</fullName>
    </submittedName>
</protein>
<gene>
    <name evidence="1" type="ORF">MLD38_039903</name>
</gene>
<dbReference type="Proteomes" id="UP001057402">
    <property type="component" value="Chromosome 12"/>
</dbReference>
<reference evidence="2" key="1">
    <citation type="journal article" date="2023" name="Front. Plant Sci.">
        <title>Chromosomal-level genome assembly of Melastoma candidum provides insights into trichome evolution.</title>
        <authorList>
            <person name="Zhong Y."/>
            <person name="Wu W."/>
            <person name="Sun C."/>
            <person name="Zou P."/>
            <person name="Liu Y."/>
            <person name="Dai S."/>
            <person name="Zhou R."/>
        </authorList>
    </citation>
    <scope>NUCLEOTIDE SEQUENCE [LARGE SCALE GENOMIC DNA]</scope>
</reference>
<comment type="caution">
    <text evidence="1">The sequence shown here is derived from an EMBL/GenBank/DDBJ whole genome shotgun (WGS) entry which is preliminary data.</text>
</comment>
<organism evidence="1 2">
    <name type="scientific">Melastoma candidum</name>
    <dbReference type="NCBI Taxonomy" id="119954"/>
    <lineage>
        <taxon>Eukaryota</taxon>
        <taxon>Viridiplantae</taxon>
        <taxon>Streptophyta</taxon>
        <taxon>Embryophyta</taxon>
        <taxon>Tracheophyta</taxon>
        <taxon>Spermatophyta</taxon>
        <taxon>Magnoliopsida</taxon>
        <taxon>eudicotyledons</taxon>
        <taxon>Gunneridae</taxon>
        <taxon>Pentapetalae</taxon>
        <taxon>rosids</taxon>
        <taxon>malvids</taxon>
        <taxon>Myrtales</taxon>
        <taxon>Melastomataceae</taxon>
        <taxon>Melastomatoideae</taxon>
        <taxon>Melastomateae</taxon>
        <taxon>Melastoma</taxon>
    </lineage>
</organism>
<evidence type="ECO:0000313" key="2">
    <source>
        <dbReference type="Proteomes" id="UP001057402"/>
    </source>
</evidence>
<keyword evidence="2" id="KW-1185">Reference proteome</keyword>